<keyword evidence="2" id="KW-1185">Reference proteome</keyword>
<gene>
    <name evidence="1" type="ORF">HPP92_022349</name>
</gene>
<organism evidence="1 2">
    <name type="scientific">Vanilla planifolia</name>
    <name type="common">Vanilla</name>
    <dbReference type="NCBI Taxonomy" id="51239"/>
    <lineage>
        <taxon>Eukaryota</taxon>
        <taxon>Viridiplantae</taxon>
        <taxon>Streptophyta</taxon>
        <taxon>Embryophyta</taxon>
        <taxon>Tracheophyta</taxon>
        <taxon>Spermatophyta</taxon>
        <taxon>Magnoliopsida</taxon>
        <taxon>Liliopsida</taxon>
        <taxon>Asparagales</taxon>
        <taxon>Orchidaceae</taxon>
        <taxon>Vanilloideae</taxon>
        <taxon>Vanilleae</taxon>
        <taxon>Vanilla</taxon>
    </lineage>
</organism>
<accession>A0A835UD48</accession>
<dbReference type="Proteomes" id="UP000636800">
    <property type="component" value="Chromosome 12"/>
</dbReference>
<comment type="caution">
    <text evidence="1">The sequence shown here is derived from an EMBL/GenBank/DDBJ whole genome shotgun (WGS) entry which is preliminary data.</text>
</comment>
<evidence type="ECO:0000313" key="2">
    <source>
        <dbReference type="Proteomes" id="UP000636800"/>
    </source>
</evidence>
<dbReference type="OrthoDB" id="5130at2759"/>
<reference evidence="1 2" key="1">
    <citation type="journal article" date="2020" name="Nat. Food">
        <title>A phased Vanilla planifolia genome enables genetic improvement of flavour and production.</title>
        <authorList>
            <person name="Hasing T."/>
            <person name="Tang H."/>
            <person name="Brym M."/>
            <person name="Khazi F."/>
            <person name="Huang T."/>
            <person name="Chambers A.H."/>
        </authorList>
    </citation>
    <scope>NUCLEOTIDE SEQUENCE [LARGE SCALE GENOMIC DNA]</scope>
    <source>
        <tissue evidence="1">Leaf</tissue>
    </source>
</reference>
<proteinExistence type="predicted"/>
<dbReference type="AlphaFoldDB" id="A0A835UD48"/>
<protein>
    <submittedName>
        <fullName evidence="1">Uncharacterized protein</fullName>
    </submittedName>
</protein>
<evidence type="ECO:0000313" key="1">
    <source>
        <dbReference type="EMBL" id="KAG0457192.1"/>
    </source>
</evidence>
<name>A0A835UD48_VANPL</name>
<dbReference type="EMBL" id="JADCNL010000012">
    <property type="protein sequence ID" value="KAG0457192.1"/>
    <property type="molecule type" value="Genomic_DNA"/>
</dbReference>
<sequence length="51" mass="5835">MDPKGNITIKWDFQQFRVDGYTVSDARILGGNSRDVERLTILSSYTEVQNV</sequence>